<comment type="subcellular location">
    <subcellularLocation>
        <location evidence="1">Cell membrane</location>
        <topology evidence="1">Multi-pass membrane protein</topology>
    </subcellularLocation>
</comment>
<feature type="region of interest" description="Disordered" evidence="6">
    <location>
        <begin position="295"/>
        <end position="375"/>
    </location>
</feature>
<organism evidence="8 9">
    <name type="scientific">Azohydromonas lata</name>
    <dbReference type="NCBI Taxonomy" id="45677"/>
    <lineage>
        <taxon>Bacteria</taxon>
        <taxon>Pseudomonadati</taxon>
        <taxon>Pseudomonadota</taxon>
        <taxon>Betaproteobacteria</taxon>
        <taxon>Burkholderiales</taxon>
        <taxon>Sphaerotilaceae</taxon>
        <taxon>Azohydromonas</taxon>
    </lineage>
</organism>
<evidence type="ECO:0000256" key="7">
    <source>
        <dbReference type="SAM" id="Phobius"/>
    </source>
</evidence>
<evidence type="ECO:0000313" key="8">
    <source>
        <dbReference type="EMBL" id="MDZ5455354.1"/>
    </source>
</evidence>
<feature type="compositionally biased region" description="Low complexity" evidence="6">
    <location>
        <begin position="320"/>
        <end position="350"/>
    </location>
</feature>
<protein>
    <submittedName>
        <fullName evidence="8">YihY/virulence factor BrkB family protein</fullName>
    </submittedName>
</protein>
<dbReference type="EMBL" id="JAXOJX010000002">
    <property type="protein sequence ID" value="MDZ5455354.1"/>
    <property type="molecule type" value="Genomic_DNA"/>
</dbReference>
<keyword evidence="3 7" id="KW-0812">Transmembrane</keyword>
<evidence type="ECO:0000256" key="5">
    <source>
        <dbReference type="ARBA" id="ARBA00023136"/>
    </source>
</evidence>
<dbReference type="RefSeq" id="WP_322464212.1">
    <property type="nucleotide sequence ID" value="NZ_JAXOJX010000002.1"/>
</dbReference>
<dbReference type="InterPro" id="IPR017039">
    <property type="entry name" value="Virul_fac_BrkB"/>
</dbReference>
<evidence type="ECO:0000256" key="4">
    <source>
        <dbReference type="ARBA" id="ARBA00022989"/>
    </source>
</evidence>
<evidence type="ECO:0000256" key="6">
    <source>
        <dbReference type="SAM" id="MobiDB-lite"/>
    </source>
</evidence>
<keyword evidence="5 7" id="KW-0472">Membrane</keyword>
<comment type="caution">
    <text evidence="8">The sequence shown here is derived from an EMBL/GenBank/DDBJ whole genome shotgun (WGS) entry which is preliminary data.</text>
</comment>
<proteinExistence type="predicted"/>
<evidence type="ECO:0000313" key="9">
    <source>
        <dbReference type="Proteomes" id="UP001293718"/>
    </source>
</evidence>
<keyword evidence="4 7" id="KW-1133">Transmembrane helix</keyword>
<dbReference type="Pfam" id="PF03631">
    <property type="entry name" value="Virul_fac_BrkB"/>
    <property type="match status" value="1"/>
</dbReference>
<dbReference type="PANTHER" id="PTHR30213">
    <property type="entry name" value="INNER MEMBRANE PROTEIN YHJD"/>
    <property type="match status" value="1"/>
</dbReference>
<keyword evidence="9" id="KW-1185">Reference proteome</keyword>
<accession>A0ABU5I8E4</accession>
<feature type="transmembrane region" description="Helical" evidence="7">
    <location>
        <begin position="225"/>
        <end position="248"/>
    </location>
</feature>
<dbReference type="Proteomes" id="UP001293718">
    <property type="component" value="Unassembled WGS sequence"/>
</dbReference>
<reference evidence="8 9" key="1">
    <citation type="submission" date="2023-11" db="EMBL/GenBank/DDBJ databases">
        <title>Draft genome of Azohydromonas lata strain H1 (DSM1123), a polyhydroxyalkanoate producer.</title>
        <authorList>
            <person name="Traversa D."/>
            <person name="D'Addabbo P."/>
            <person name="Pazzani C."/>
            <person name="Manzari C."/>
            <person name="Chiara M."/>
            <person name="Scrascia M."/>
        </authorList>
    </citation>
    <scope>NUCLEOTIDE SEQUENCE [LARGE SCALE GENOMIC DNA]</scope>
    <source>
        <strain evidence="8 9">H1</strain>
    </source>
</reference>
<evidence type="ECO:0000256" key="2">
    <source>
        <dbReference type="ARBA" id="ARBA00022475"/>
    </source>
</evidence>
<feature type="transmembrane region" description="Helical" evidence="7">
    <location>
        <begin position="45"/>
        <end position="67"/>
    </location>
</feature>
<feature type="transmembrane region" description="Helical" evidence="7">
    <location>
        <begin position="260"/>
        <end position="283"/>
    </location>
</feature>
<sequence>MSFSTWRRHAWRQLPSPLRRTLCWLIASAERWVNAAGPQLGASIAFYTVFSMAPLLVIAIAIAGAVFGQEAARGQVVAQIQDLVGTQAAQAIQGMIEAAWREPGGGFAAVMALGTLLVGATGVFAELQRALNAIGHIRPKRTGVQAMLRVRLTAFALLLGFGFLLIVSLLVSAVLAGVLSAVSARYPALAVLARVSELGLSFLVLSVAFSAILRWLPDEAPSRRALIISATFSAGLFVFGKTFIGMYLGRASVASSYGAAGSFVVVMLWVYYSSQILLFGAALGREWDARRQRLAQAHGGHGAQGMHGVHHGAVQGGHHGAQASRAPGPQGPAAGAAAAPHPAPAQPSRRLPGQPGGGVAQRTVPTPPAGRARRH</sequence>
<name>A0ABU5I8E4_9BURK</name>
<gene>
    <name evidence="8" type="ORF">SM757_02080</name>
</gene>
<keyword evidence="2" id="KW-1003">Cell membrane</keyword>
<feature type="transmembrane region" description="Helical" evidence="7">
    <location>
        <begin position="155"/>
        <end position="179"/>
    </location>
</feature>
<evidence type="ECO:0000256" key="3">
    <source>
        <dbReference type="ARBA" id="ARBA00022692"/>
    </source>
</evidence>
<feature type="transmembrane region" description="Helical" evidence="7">
    <location>
        <begin position="191"/>
        <end position="213"/>
    </location>
</feature>
<evidence type="ECO:0000256" key="1">
    <source>
        <dbReference type="ARBA" id="ARBA00004651"/>
    </source>
</evidence>
<dbReference type="PANTHER" id="PTHR30213:SF1">
    <property type="entry name" value="INNER MEMBRANE PROTEIN YHJD"/>
    <property type="match status" value="1"/>
</dbReference>